<evidence type="ECO:0000259" key="6">
    <source>
        <dbReference type="Pfam" id="PF03372"/>
    </source>
</evidence>
<organism evidence="7 8">
    <name type="scientific">Kineosporia mesophila</name>
    <dbReference type="NCBI Taxonomy" id="566012"/>
    <lineage>
        <taxon>Bacteria</taxon>
        <taxon>Bacillati</taxon>
        <taxon>Actinomycetota</taxon>
        <taxon>Actinomycetes</taxon>
        <taxon>Kineosporiales</taxon>
        <taxon>Kineosporiaceae</taxon>
        <taxon>Kineosporia</taxon>
    </lineage>
</organism>
<dbReference type="PANTHER" id="PTHR43250">
    <property type="entry name" value="EXODEOXYRIBONUCLEASE III"/>
    <property type="match status" value="1"/>
</dbReference>
<dbReference type="Proteomes" id="UP001501074">
    <property type="component" value="Unassembled WGS sequence"/>
</dbReference>
<dbReference type="SUPFAM" id="SSF56219">
    <property type="entry name" value="DNase I-like"/>
    <property type="match status" value="1"/>
</dbReference>
<evidence type="ECO:0000256" key="3">
    <source>
        <dbReference type="ARBA" id="ARBA00022723"/>
    </source>
</evidence>
<feature type="domain" description="Endonuclease/exonuclease/phosphatase" evidence="6">
    <location>
        <begin position="5"/>
        <end position="259"/>
    </location>
</feature>
<dbReference type="InterPro" id="IPR005135">
    <property type="entry name" value="Endo/exonuclease/phosphatase"/>
</dbReference>
<dbReference type="RefSeq" id="WP_231482585.1">
    <property type="nucleotide sequence ID" value="NZ_BAAAZO010000006.1"/>
</dbReference>
<evidence type="ECO:0000313" key="7">
    <source>
        <dbReference type="EMBL" id="GAA3616991.1"/>
    </source>
</evidence>
<dbReference type="Gene3D" id="3.60.10.10">
    <property type="entry name" value="Endonuclease/exonuclease/phosphatase"/>
    <property type="match status" value="1"/>
</dbReference>
<sequence length="276" mass="30715">MLRVATANVNGIRAAERRGMPAWLAERQPDILCLQEIRADDATLMKIMGEGWYGVHEESASAKGRAGVAVLSRTEPVAVRSGLGSFLGAGRWVEADFALMPSAEGDPSLLTVVSVYIHTGEAETPKQDEKYRFMDEIRERMNKLAADGRHLLVCGDFNICHREVDLKNWKGNLKKSGFLPRERAWMDSLFGEDGLVDVHRKMAGEGPGPYTWFSWRGRAWDSGAGWRIDYLISDPALSGHIVAADVDRAPAYAERWSDHSPVYADMDVILLRAQDL</sequence>
<dbReference type="EMBL" id="BAAAZO010000006">
    <property type="protein sequence ID" value="GAA3616991.1"/>
    <property type="molecule type" value="Genomic_DNA"/>
</dbReference>
<dbReference type="CDD" id="cd10281">
    <property type="entry name" value="Nape_like_AP-endo"/>
    <property type="match status" value="1"/>
</dbReference>
<comment type="cofactor">
    <cofactor evidence="1">
        <name>Mg(2+)</name>
        <dbReference type="ChEBI" id="CHEBI:18420"/>
    </cofactor>
</comment>
<keyword evidence="4" id="KW-0378">Hydrolase</keyword>
<keyword evidence="3" id="KW-0479">Metal-binding</keyword>
<keyword evidence="5" id="KW-0460">Magnesium</keyword>
<evidence type="ECO:0000256" key="4">
    <source>
        <dbReference type="ARBA" id="ARBA00022801"/>
    </source>
</evidence>
<evidence type="ECO:0000256" key="2">
    <source>
        <dbReference type="ARBA" id="ARBA00007092"/>
    </source>
</evidence>
<dbReference type="InterPro" id="IPR036691">
    <property type="entry name" value="Endo/exonu/phosph_ase_sf"/>
</dbReference>
<dbReference type="Pfam" id="PF03372">
    <property type="entry name" value="Exo_endo_phos"/>
    <property type="match status" value="1"/>
</dbReference>
<evidence type="ECO:0000313" key="8">
    <source>
        <dbReference type="Proteomes" id="UP001501074"/>
    </source>
</evidence>
<comment type="caution">
    <text evidence="7">The sequence shown here is derived from an EMBL/GenBank/DDBJ whole genome shotgun (WGS) entry which is preliminary data.</text>
</comment>
<evidence type="ECO:0000256" key="1">
    <source>
        <dbReference type="ARBA" id="ARBA00001946"/>
    </source>
</evidence>
<evidence type="ECO:0000256" key="5">
    <source>
        <dbReference type="ARBA" id="ARBA00022842"/>
    </source>
</evidence>
<comment type="similarity">
    <text evidence="2">Belongs to the DNA repair enzymes AP/ExoA family.</text>
</comment>
<reference evidence="8" key="1">
    <citation type="journal article" date="2019" name="Int. J. Syst. Evol. Microbiol.">
        <title>The Global Catalogue of Microorganisms (GCM) 10K type strain sequencing project: providing services to taxonomists for standard genome sequencing and annotation.</title>
        <authorList>
            <consortium name="The Broad Institute Genomics Platform"/>
            <consortium name="The Broad Institute Genome Sequencing Center for Infectious Disease"/>
            <person name="Wu L."/>
            <person name="Ma J."/>
        </authorList>
    </citation>
    <scope>NUCLEOTIDE SEQUENCE [LARGE SCALE GENOMIC DNA]</scope>
    <source>
        <strain evidence="8">JCM 16902</strain>
    </source>
</reference>
<dbReference type="InterPro" id="IPR037493">
    <property type="entry name" value="ExoIII-like"/>
</dbReference>
<dbReference type="NCBIfam" id="TIGR00195">
    <property type="entry name" value="exoDNase_III"/>
    <property type="match status" value="1"/>
</dbReference>
<name>A0ABP6ZU70_9ACTN</name>
<gene>
    <name evidence="7" type="ORF">GCM10022223_36880</name>
</gene>
<accession>A0ABP6ZU70</accession>
<protein>
    <submittedName>
        <fullName evidence="7">Exodeoxyribonuclease III</fullName>
    </submittedName>
</protein>
<dbReference type="InterPro" id="IPR004808">
    <property type="entry name" value="AP_endonuc_1"/>
</dbReference>
<proteinExistence type="inferred from homology"/>
<dbReference type="PROSITE" id="PS51435">
    <property type="entry name" value="AP_NUCLEASE_F1_4"/>
    <property type="match status" value="1"/>
</dbReference>
<dbReference type="NCBIfam" id="TIGR00633">
    <property type="entry name" value="xth"/>
    <property type="match status" value="1"/>
</dbReference>
<dbReference type="PANTHER" id="PTHR43250:SF2">
    <property type="entry name" value="EXODEOXYRIBONUCLEASE III"/>
    <property type="match status" value="1"/>
</dbReference>
<keyword evidence="8" id="KW-1185">Reference proteome</keyword>